<sequence>MSLNLLTYGRSLLNSSDLRCISTATEAVFPNGRYAGFLAAAASPTSIPKLHGRPEIVVTGRANAGKSTLLNAVVGRRDLMLSSKTPGRTKGLNFFRVGVDPGKLVLVDAPGYGARGRPEWGSLFDHYLETRTELRRVFVLFNAKHGLNEADRLMLQNLDALCQASGDMRWTLQAIITKVDTVPKQLVATTIPALQKEIFEIAPTCLPPIITAALKHPRLGIEEIRQSIAEACGLWGRKGP</sequence>
<keyword evidence="3" id="KW-0460">Magnesium</keyword>
<keyword evidence="1" id="KW-0479">Metal-binding</keyword>
<evidence type="ECO:0000256" key="1">
    <source>
        <dbReference type="ARBA" id="ARBA00022723"/>
    </source>
</evidence>
<dbReference type="AlphaFoldDB" id="A0A4S4LKS2"/>
<dbReference type="PANTHER" id="PTHR46498">
    <property type="entry name" value="GTP-BINDING PROTEIN 8"/>
    <property type="match status" value="1"/>
</dbReference>
<dbReference type="CDD" id="cd01876">
    <property type="entry name" value="YihA_EngB"/>
    <property type="match status" value="1"/>
</dbReference>
<dbReference type="SUPFAM" id="SSF52540">
    <property type="entry name" value="P-loop containing nucleoside triphosphate hydrolases"/>
    <property type="match status" value="1"/>
</dbReference>
<dbReference type="GO" id="GO:0046872">
    <property type="term" value="F:metal ion binding"/>
    <property type="evidence" value="ECO:0007669"/>
    <property type="project" value="UniProtKB-KW"/>
</dbReference>
<evidence type="ECO:0000256" key="2">
    <source>
        <dbReference type="ARBA" id="ARBA00022741"/>
    </source>
</evidence>
<keyword evidence="7" id="KW-1185">Reference proteome</keyword>
<proteinExistence type="predicted"/>
<keyword evidence="4" id="KW-0342">GTP-binding</keyword>
<dbReference type="GO" id="GO:0005525">
    <property type="term" value="F:GTP binding"/>
    <property type="evidence" value="ECO:0007669"/>
    <property type="project" value="UniProtKB-KW"/>
</dbReference>
<evidence type="ECO:0000313" key="7">
    <source>
        <dbReference type="Proteomes" id="UP000310158"/>
    </source>
</evidence>
<dbReference type="GO" id="GO:0005739">
    <property type="term" value="C:mitochondrion"/>
    <property type="evidence" value="ECO:0007669"/>
    <property type="project" value="TreeGrafter"/>
</dbReference>
<protein>
    <recommendedName>
        <fullName evidence="5">EngB-type G domain-containing protein</fullName>
    </recommendedName>
</protein>
<evidence type="ECO:0000256" key="4">
    <source>
        <dbReference type="ARBA" id="ARBA00023134"/>
    </source>
</evidence>
<dbReference type="InterPro" id="IPR027417">
    <property type="entry name" value="P-loop_NTPase"/>
</dbReference>
<evidence type="ECO:0000259" key="5">
    <source>
        <dbReference type="PROSITE" id="PS51706"/>
    </source>
</evidence>
<evidence type="ECO:0000313" key="6">
    <source>
        <dbReference type="EMBL" id="THH10560.1"/>
    </source>
</evidence>
<evidence type="ECO:0000256" key="3">
    <source>
        <dbReference type="ARBA" id="ARBA00022842"/>
    </source>
</evidence>
<organism evidence="6 7">
    <name type="scientific">Bondarzewia mesenterica</name>
    <dbReference type="NCBI Taxonomy" id="1095465"/>
    <lineage>
        <taxon>Eukaryota</taxon>
        <taxon>Fungi</taxon>
        <taxon>Dikarya</taxon>
        <taxon>Basidiomycota</taxon>
        <taxon>Agaricomycotina</taxon>
        <taxon>Agaricomycetes</taxon>
        <taxon>Russulales</taxon>
        <taxon>Bondarzewiaceae</taxon>
        <taxon>Bondarzewia</taxon>
    </lineage>
</organism>
<accession>A0A4S4LKS2</accession>
<keyword evidence="2" id="KW-0547">Nucleotide-binding</keyword>
<name>A0A4S4LKS2_9AGAM</name>
<dbReference type="OrthoDB" id="391988at2759"/>
<dbReference type="InterPro" id="IPR052279">
    <property type="entry name" value="EngB_GTPase"/>
</dbReference>
<dbReference type="InterPro" id="IPR030393">
    <property type="entry name" value="G_ENGB_dom"/>
</dbReference>
<feature type="domain" description="EngB-type G" evidence="5">
    <location>
        <begin position="52"/>
        <end position="234"/>
    </location>
</feature>
<dbReference type="Gene3D" id="3.40.50.300">
    <property type="entry name" value="P-loop containing nucleotide triphosphate hydrolases"/>
    <property type="match status" value="1"/>
</dbReference>
<dbReference type="PANTHER" id="PTHR46498:SF1">
    <property type="entry name" value="GTP-BINDING PROTEIN 8"/>
    <property type="match status" value="1"/>
</dbReference>
<dbReference type="InterPro" id="IPR006073">
    <property type="entry name" value="GTP-bd"/>
</dbReference>
<reference evidence="6 7" key="1">
    <citation type="submission" date="2019-02" db="EMBL/GenBank/DDBJ databases">
        <title>Genome sequencing of the rare red list fungi Bondarzewia mesenterica.</title>
        <authorList>
            <person name="Buettner E."/>
            <person name="Kellner H."/>
        </authorList>
    </citation>
    <scope>NUCLEOTIDE SEQUENCE [LARGE SCALE GENOMIC DNA]</scope>
    <source>
        <strain evidence="6 7">DSM 108281</strain>
    </source>
</reference>
<dbReference type="EMBL" id="SGPL01000564">
    <property type="protein sequence ID" value="THH10560.1"/>
    <property type="molecule type" value="Genomic_DNA"/>
</dbReference>
<dbReference type="Pfam" id="PF01926">
    <property type="entry name" value="MMR_HSR1"/>
    <property type="match status" value="1"/>
</dbReference>
<dbReference type="Proteomes" id="UP000310158">
    <property type="component" value="Unassembled WGS sequence"/>
</dbReference>
<gene>
    <name evidence="6" type="ORF">EW146_g8329</name>
</gene>
<dbReference type="PROSITE" id="PS51706">
    <property type="entry name" value="G_ENGB"/>
    <property type="match status" value="1"/>
</dbReference>
<comment type="caution">
    <text evidence="6">The sequence shown here is derived from an EMBL/GenBank/DDBJ whole genome shotgun (WGS) entry which is preliminary data.</text>
</comment>